<sequence>MFSFRPHFPDITQPLDNSFKSMDERFVAYQYFLHVVPTTYIALAPHPSKPTNAR</sequence>
<protein>
    <recommendedName>
        <fullName evidence="1">Endoplasmic reticulum vesicle transporter C-terminal domain-containing protein</fullName>
    </recommendedName>
</protein>
<reference evidence="3" key="2">
    <citation type="submission" date="2015-01" db="EMBL/GenBank/DDBJ databases">
        <title>Evolutionary Origins and Diversification of the Mycorrhizal Mutualists.</title>
        <authorList>
            <consortium name="DOE Joint Genome Institute"/>
            <consortium name="Mycorrhizal Genomics Consortium"/>
            <person name="Kohler A."/>
            <person name="Kuo A."/>
            <person name="Nagy L.G."/>
            <person name="Floudas D."/>
            <person name="Copeland A."/>
            <person name="Barry K.W."/>
            <person name="Cichocki N."/>
            <person name="Veneault-Fourrey C."/>
            <person name="LaButti K."/>
            <person name="Lindquist E.A."/>
            <person name="Lipzen A."/>
            <person name="Lundell T."/>
            <person name="Morin E."/>
            <person name="Murat C."/>
            <person name="Riley R."/>
            <person name="Ohm R."/>
            <person name="Sun H."/>
            <person name="Tunlid A."/>
            <person name="Henrissat B."/>
            <person name="Grigoriev I.V."/>
            <person name="Hibbett D.S."/>
            <person name="Martin F."/>
        </authorList>
    </citation>
    <scope>NUCLEOTIDE SEQUENCE [LARGE SCALE GENOMIC DNA]</scope>
    <source>
        <strain evidence="3">LaAM-08-1</strain>
    </source>
</reference>
<dbReference type="Proteomes" id="UP000054477">
    <property type="component" value="Unassembled WGS sequence"/>
</dbReference>
<evidence type="ECO:0000313" key="2">
    <source>
        <dbReference type="EMBL" id="KIJ94985.1"/>
    </source>
</evidence>
<dbReference type="STRING" id="1095629.A0A0C9WT29"/>
<accession>A0A0C9WT29</accession>
<dbReference type="Pfam" id="PF07970">
    <property type="entry name" value="COPIIcoated_ERV"/>
    <property type="match status" value="1"/>
</dbReference>
<keyword evidence="3" id="KW-1185">Reference proteome</keyword>
<evidence type="ECO:0000313" key="3">
    <source>
        <dbReference type="Proteomes" id="UP000054477"/>
    </source>
</evidence>
<feature type="domain" description="Endoplasmic reticulum vesicle transporter C-terminal" evidence="1">
    <location>
        <begin position="2"/>
        <end position="44"/>
    </location>
</feature>
<dbReference type="InterPro" id="IPR012936">
    <property type="entry name" value="Erv_C"/>
</dbReference>
<reference evidence="2 3" key="1">
    <citation type="submission" date="2014-04" db="EMBL/GenBank/DDBJ databases">
        <authorList>
            <consortium name="DOE Joint Genome Institute"/>
            <person name="Kuo A."/>
            <person name="Kohler A."/>
            <person name="Nagy L.G."/>
            <person name="Floudas D."/>
            <person name="Copeland A."/>
            <person name="Barry K.W."/>
            <person name="Cichocki N."/>
            <person name="Veneault-Fourrey C."/>
            <person name="LaButti K."/>
            <person name="Lindquist E.A."/>
            <person name="Lipzen A."/>
            <person name="Lundell T."/>
            <person name="Morin E."/>
            <person name="Murat C."/>
            <person name="Sun H."/>
            <person name="Tunlid A."/>
            <person name="Henrissat B."/>
            <person name="Grigoriev I.V."/>
            <person name="Hibbett D.S."/>
            <person name="Martin F."/>
            <person name="Nordberg H.P."/>
            <person name="Cantor M.N."/>
            <person name="Hua S.X."/>
        </authorList>
    </citation>
    <scope>NUCLEOTIDE SEQUENCE [LARGE SCALE GENOMIC DNA]</scope>
    <source>
        <strain evidence="2 3">LaAM-08-1</strain>
    </source>
</reference>
<dbReference type="AlphaFoldDB" id="A0A0C9WT29"/>
<dbReference type="HOGENOM" id="CLU_3050668_0_0_1"/>
<organism evidence="2 3">
    <name type="scientific">Laccaria amethystina LaAM-08-1</name>
    <dbReference type="NCBI Taxonomy" id="1095629"/>
    <lineage>
        <taxon>Eukaryota</taxon>
        <taxon>Fungi</taxon>
        <taxon>Dikarya</taxon>
        <taxon>Basidiomycota</taxon>
        <taxon>Agaricomycotina</taxon>
        <taxon>Agaricomycetes</taxon>
        <taxon>Agaricomycetidae</taxon>
        <taxon>Agaricales</taxon>
        <taxon>Agaricineae</taxon>
        <taxon>Hydnangiaceae</taxon>
        <taxon>Laccaria</taxon>
    </lineage>
</organism>
<dbReference type="EMBL" id="KN838771">
    <property type="protein sequence ID" value="KIJ94985.1"/>
    <property type="molecule type" value="Genomic_DNA"/>
</dbReference>
<gene>
    <name evidence="2" type="ORF">K443DRAFT_109545</name>
</gene>
<proteinExistence type="predicted"/>
<dbReference type="OrthoDB" id="5541786at2759"/>
<evidence type="ECO:0000259" key="1">
    <source>
        <dbReference type="Pfam" id="PF07970"/>
    </source>
</evidence>
<name>A0A0C9WT29_9AGAR</name>